<keyword evidence="2" id="KW-0808">Transferase</keyword>
<dbReference type="Gene3D" id="3.40.50.300">
    <property type="entry name" value="P-loop containing nucleotide triphosphate hydrolases"/>
    <property type="match status" value="1"/>
</dbReference>
<dbReference type="GO" id="GO:0009102">
    <property type="term" value="P:biotin biosynthetic process"/>
    <property type="evidence" value="ECO:0007669"/>
    <property type="project" value="UniProtKB-UniPathway"/>
</dbReference>
<dbReference type="InterPro" id="IPR027417">
    <property type="entry name" value="P-loop_NTPase"/>
</dbReference>
<accession>A0A177FD10</accession>
<dbReference type="InterPro" id="IPR015421">
    <property type="entry name" value="PyrdxlP-dep_Trfase_major"/>
</dbReference>
<dbReference type="Pfam" id="PF13500">
    <property type="entry name" value="AAA_26"/>
    <property type="match status" value="1"/>
</dbReference>
<evidence type="ECO:0000313" key="4">
    <source>
        <dbReference type="EMBL" id="OAG42174.1"/>
    </source>
</evidence>
<dbReference type="InterPro" id="IPR005814">
    <property type="entry name" value="Aminotrans_3"/>
</dbReference>
<dbReference type="SUPFAM" id="SSF53383">
    <property type="entry name" value="PLP-dependent transferases"/>
    <property type="match status" value="1"/>
</dbReference>
<keyword evidence="5" id="KW-1185">Reference proteome</keyword>
<dbReference type="GO" id="GO:0004015">
    <property type="term" value="F:adenosylmethionine-8-amino-7-oxononanoate transaminase activity"/>
    <property type="evidence" value="ECO:0007669"/>
    <property type="project" value="TreeGrafter"/>
</dbReference>
<comment type="caution">
    <text evidence="4">The sequence shown here is derived from an EMBL/GenBank/DDBJ whole genome shotgun (WGS) entry which is preliminary data.</text>
</comment>
<gene>
    <name evidence="4" type="ORF">AYO21_03628</name>
</gene>
<evidence type="ECO:0008006" key="6">
    <source>
        <dbReference type="Google" id="ProtNLM"/>
    </source>
</evidence>
<keyword evidence="1" id="KW-0032">Aminotransferase</keyword>
<evidence type="ECO:0000313" key="5">
    <source>
        <dbReference type="Proteomes" id="UP000077002"/>
    </source>
</evidence>
<evidence type="ECO:0000256" key="1">
    <source>
        <dbReference type="ARBA" id="ARBA00022576"/>
    </source>
</evidence>
<dbReference type="PANTHER" id="PTHR42684:SF3">
    <property type="entry name" value="ADENOSYLMETHIONINE-8-AMINO-7-OXONONANOATE AMINOTRANSFERASE"/>
    <property type="match status" value="1"/>
</dbReference>
<keyword evidence="3" id="KW-0663">Pyridoxal phosphate</keyword>
<dbReference type="RefSeq" id="XP_022514126.1">
    <property type="nucleotide sequence ID" value="XM_022653602.1"/>
</dbReference>
<dbReference type="GO" id="GO:0004141">
    <property type="term" value="F:dethiobiotin synthase activity"/>
    <property type="evidence" value="ECO:0007669"/>
    <property type="project" value="InterPro"/>
</dbReference>
<dbReference type="GO" id="GO:0000287">
    <property type="term" value="F:magnesium ion binding"/>
    <property type="evidence" value="ECO:0007669"/>
    <property type="project" value="InterPro"/>
</dbReference>
<dbReference type="Proteomes" id="UP000077002">
    <property type="component" value="Unassembled WGS sequence"/>
</dbReference>
<dbReference type="AlphaFoldDB" id="A0A177FD10"/>
<dbReference type="OrthoDB" id="425114at2759"/>
<dbReference type="CDD" id="cd03109">
    <property type="entry name" value="DTBS"/>
    <property type="match status" value="1"/>
</dbReference>
<dbReference type="InterPro" id="IPR004472">
    <property type="entry name" value="DTB_synth_BioD"/>
</dbReference>
<evidence type="ECO:0000256" key="2">
    <source>
        <dbReference type="ARBA" id="ARBA00022679"/>
    </source>
</evidence>
<dbReference type="Gene3D" id="3.90.1150.10">
    <property type="entry name" value="Aspartate Aminotransferase, domain 1"/>
    <property type="match status" value="1"/>
</dbReference>
<dbReference type="GO" id="GO:0030170">
    <property type="term" value="F:pyridoxal phosphate binding"/>
    <property type="evidence" value="ECO:0007669"/>
    <property type="project" value="InterPro"/>
</dbReference>
<sequence length="879" mass="95350">MSWQEQNLPAASVSDSILSEVLRFSLDDGVMLWRDLKVWQVFGANTNVGKTIVSTLLCRALQAPDQRVLYLKPVSTGPRSEEDVGHIDTFVPGIVSKNVSQFSRPLSPHLAAQLDKDPSIPRSDASILSRVKDILGKHIEAGGRYALVETAGGVLSPGPSGTVQADLYRPLRLPTILVGDSKLGGIATTISAFESLHVRGFDVDSVVLFDDPEWGNFGYLNEYFQNHGITTFALPKPPEKHQDGEEDKRALSSYYGGWSKTGVARNLLDLLNQKHFSRISKLTSMPSQAEAVIWHPFRQHGIPHNIIAIDSAYNDHFQTYNQESDPALKETKTTSTFGLTPLAAQPTPKSLLTPLFDASASWWTQGLGHGNPNVALTAAHAAGRYGHVMFAHAVHEPALDISYNLLTTLQNPRLSRVFFTDNGSTGMEVAVKMALRASSQRYGWAKDDEDGKHPVAILGLKGSYHGDTIGVMNCSEPSVFNEKVDWHQPWGHWFDPPSLLMRNGVWELSLPEEMNAATSTQKFDSLGALFDFDARVEDAKRYESHITTTLDHLVRDQGRRFGALILEPIIMGAGGMIFVDPLFQRTLIKTIRANPSLIGAGGPTKQLSERSTQDSEGAVEWSGLPVIADEVFTGLYRLGRASSSSFLSCPSDFGDAAPPPTISNSTQPALPPSLAPDISVHAKLLTAGLLPLALTTASESIFRTFLSDSKSDALLHGHSYTAHPIGCMVGNKALDEYRRMDTSRDGNWSHFKSAWSGPSASTSASASPASSASAAEIYSFFPPSLLQELSHHPHLTGCFALGTVLVLKMAAPHGSTGGYTSTASADLQSRLLTLLDDDGCGIHSRVLGDVIYFMTSLTTTPEQVGRLGRTLLKALNMES</sequence>
<name>A0A177FD10_9EURO</name>
<dbReference type="UniPathway" id="UPA00078"/>
<reference evidence="4 5" key="1">
    <citation type="submission" date="2016-03" db="EMBL/GenBank/DDBJ databases">
        <title>Draft genome sequence of the Fonsecaea monophora CBS 269.37.</title>
        <authorList>
            <person name="Bombassaro A."/>
            <person name="Vinicius W.A."/>
            <person name="De Hoog S."/>
            <person name="Sun J."/>
            <person name="Souza E.M."/>
            <person name="Raittz R.T."/>
            <person name="Costa F."/>
            <person name="Leao A.C."/>
            <person name="Tadra-Sfeir M.Z."/>
            <person name="Baura V."/>
            <person name="Balsanelli E."/>
            <person name="Pedrosa F.O."/>
            <person name="Moreno L.F."/>
            <person name="Steffens M.B."/>
            <person name="Xi L."/>
            <person name="Bocca A.L."/>
            <person name="Felipe M.S."/>
            <person name="Teixeira M."/>
            <person name="Telles Filho F.Q."/>
            <person name="Azevedo C.M."/>
            <person name="Gomes R."/>
            <person name="Vicente V.A."/>
        </authorList>
    </citation>
    <scope>NUCLEOTIDE SEQUENCE [LARGE SCALE GENOMIC DNA]</scope>
    <source>
        <strain evidence="4 5">CBS 269.37</strain>
    </source>
</reference>
<dbReference type="Gene3D" id="3.40.640.10">
    <property type="entry name" value="Type I PLP-dependent aspartate aminotransferase-like (Major domain)"/>
    <property type="match status" value="1"/>
</dbReference>
<evidence type="ECO:0000256" key="3">
    <source>
        <dbReference type="ARBA" id="ARBA00022898"/>
    </source>
</evidence>
<dbReference type="EMBL" id="LVKK01000018">
    <property type="protein sequence ID" value="OAG42174.1"/>
    <property type="molecule type" value="Genomic_DNA"/>
</dbReference>
<proteinExistence type="inferred from homology"/>
<organism evidence="4 5">
    <name type="scientific">Fonsecaea monophora</name>
    <dbReference type="NCBI Taxonomy" id="254056"/>
    <lineage>
        <taxon>Eukaryota</taxon>
        <taxon>Fungi</taxon>
        <taxon>Dikarya</taxon>
        <taxon>Ascomycota</taxon>
        <taxon>Pezizomycotina</taxon>
        <taxon>Eurotiomycetes</taxon>
        <taxon>Chaetothyriomycetidae</taxon>
        <taxon>Chaetothyriales</taxon>
        <taxon>Herpotrichiellaceae</taxon>
        <taxon>Fonsecaea</taxon>
    </lineage>
</organism>
<dbReference type="GO" id="GO:0005739">
    <property type="term" value="C:mitochondrion"/>
    <property type="evidence" value="ECO:0007669"/>
    <property type="project" value="TreeGrafter"/>
</dbReference>
<dbReference type="PANTHER" id="PTHR42684">
    <property type="entry name" value="ADENOSYLMETHIONINE-8-AMINO-7-OXONONANOATE AMINOTRANSFERASE"/>
    <property type="match status" value="1"/>
</dbReference>
<dbReference type="SUPFAM" id="SSF52540">
    <property type="entry name" value="P-loop containing nucleoside triphosphate hydrolases"/>
    <property type="match status" value="1"/>
</dbReference>
<dbReference type="HAMAP" id="MF_00336">
    <property type="entry name" value="BioD"/>
    <property type="match status" value="1"/>
</dbReference>
<dbReference type="GO" id="GO:0005524">
    <property type="term" value="F:ATP binding"/>
    <property type="evidence" value="ECO:0007669"/>
    <property type="project" value="InterPro"/>
</dbReference>
<dbReference type="InterPro" id="IPR015424">
    <property type="entry name" value="PyrdxlP-dep_Trfase"/>
</dbReference>
<protein>
    <recommendedName>
        <fullName evidence="6">Dethiobiotin synthase</fullName>
    </recommendedName>
</protein>
<dbReference type="InterPro" id="IPR015422">
    <property type="entry name" value="PyrdxlP-dep_Trfase_small"/>
</dbReference>
<dbReference type="Pfam" id="PF00202">
    <property type="entry name" value="Aminotran_3"/>
    <property type="match status" value="1"/>
</dbReference>
<dbReference type="GeneID" id="34598799"/>